<evidence type="ECO:0000256" key="2">
    <source>
        <dbReference type="SAM" id="MobiDB-lite"/>
    </source>
</evidence>
<dbReference type="RefSeq" id="WP_021650016.1">
    <property type="nucleotide sequence ID" value="NZ_CABHNR010000029.1"/>
</dbReference>
<organism evidence="5 6">
    <name type="scientific">Bifidobacterium breve</name>
    <dbReference type="NCBI Taxonomy" id="1685"/>
    <lineage>
        <taxon>Bacteria</taxon>
        <taxon>Bacillati</taxon>
        <taxon>Actinomycetota</taxon>
        <taxon>Actinomycetes</taxon>
        <taxon>Bifidobacteriales</taxon>
        <taxon>Bifidobacteriaceae</taxon>
        <taxon>Bifidobacterium</taxon>
    </lineage>
</organism>
<sequence>MANRHAQGNTPNLGWQRVKGPHHTTAYRVSRRGATVVASVIIAIVVFLGTFAAATWADVSFVVEGQKIKAIQQKGAKKVDTTPVDPYANEVINILLIGQDTRDGDSNSGIGGNEADVQDLHNSDTTMILQISADRKTINLVSIPRDLMVSTPGCQTTKGEIPAQSSVMFNSIFANGYSKGGDVASAASCTMNEVNYLTGMNIQHFMVVDFGGLVNMINAIGGVDICIPTRMTDAYTGLDLSPGMQHLDGSLATQYARMRHGTGTDGSDTMRTTRQQYLIRQLIKTALSKNYFTQTSQLYQLAKAALQSVQMSEGLADTMTLVGLATSLKNFNMNNLYSQTIPITPWVQDANRSQLADGADAVWEKLRNGQPLVDQTNTSTDSTTTDNSTTTDGSTSTDGTQTNGATSDGSTYNDKIGVITQADGTLIDSETGGIIDPETGAIRSSATGQFIGMNNRYIEVTYCGVTY</sequence>
<dbReference type="InterPro" id="IPR050922">
    <property type="entry name" value="LytR/CpsA/Psr_CW_biosynth"/>
</dbReference>
<dbReference type="Proteomes" id="UP001219009">
    <property type="component" value="Chromosome"/>
</dbReference>
<feature type="transmembrane region" description="Helical" evidence="3">
    <location>
        <begin position="36"/>
        <end position="57"/>
    </location>
</feature>
<evidence type="ECO:0000313" key="6">
    <source>
        <dbReference type="Proteomes" id="UP001219009"/>
    </source>
</evidence>
<gene>
    <name evidence="5" type="ORF">PUW55_11150</name>
</gene>
<dbReference type="PANTHER" id="PTHR33392">
    <property type="entry name" value="POLYISOPRENYL-TEICHOIC ACID--PEPTIDOGLYCAN TEICHOIC ACID TRANSFERASE TAGU"/>
    <property type="match status" value="1"/>
</dbReference>
<keyword evidence="3" id="KW-1133">Transmembrane helix</keyword>
<feature type="domain" description="Cell envelope-related transcriptional attenuator" evidence="4">
    <location>
        <begin position="122"/>
        <end position="286"/>
    </location>
</feature>
<dbReference type="Gene3D" id="3.40.630.190">
    <property type="entry name" value="LCP protein"/>
    <property type="match status" value="1"/>
</dbReference>
<dbReference type="InterPro" id="IPR004474">
    <property type="entry name" value="LytR_CpsA_psr"/>
</dbReference>
<dbReference type="PANTHER" id="PTHR33392:SF6">
    <property type="entry name" value="POLYISOPRENYL-TEICHOIC ACID--PEPTIDOGLYCAN TEICHOIC ACID TRANSFERASE TAGU"/>
    <property type="match status" value="1"/>
</dbReference>
<evidence type="ECO:0000313" key="5">
    <source>
        <dbReference type="EMBL" id="WEB54714.1"/>
    </source>
</evidence>
<dbReference type="NCBIfam" id="TIGR00350">
    <property type="entry name" value="lytR_cpsA_psr"/>
    <property type="match status" value="1"/>
</dbReference>
<dbReference type="Pfam" id="PF03816">
    <property type="entry name" value="LytR_cpsA_psr"/>
    <property type="match status" value="1"/>
</dbReference>
<dbReference type="AlphaFoldDB" id="A0A133KUF3"/>
<name>A0A133KUF3_BIFBR</name>
<feature type="compositionally biased region" description="Low complexity" evidence="2">
    <location>
        <begin position="374"/>
        <end position="404"/>
    </location>
</feature>
<dbReference type="EMBL" id="CP118083">
    <property type="protein sequence ID" value="WEB54714.1"/>
    <property type="molecule type" value="Genomic_DNA"/>
</dbReference>
<protein>
    <submittedName>
        <fullName evidence="5">LCP family protein</fullName>
    </submittedName>
</protein>
<comment type="similarity">
    <text evidence="1">Belongs to the LytR/CpsA/Psr (LCP) family.</text>
</comment>
<proteinExistence type="inferred from homology"/>
<evidence type="ECO:0000259" key="4">
    <source>
        <dbReference type="Pfam" id="PF03816"/>
    </source>
</evidence>
<evidence type="ECO:0000256" key="3">
    <source>
        <dbReference type="SAM" id="Phobius"/>
    </source>
</evidence>
<reference evidence="5" key="1">
    <citation type="submission" date="2023-02" db="EMBL/GenBank/DDBJ databases">
        <authorList>
            <person name="Whidbey C."/>
        </authorList>
    </citation>
    <scope>NUCLEOTIDE SEQUENCE</scope>
    <source>
        <strain evidence="5">VSI11</strain>
    </source>
</reference>
<dbReference type="OrthoDB" id="9782542at2"/>
<keyword evidence="3" id="KW-0812">Transmembrane</keyword>
<evidence type="ECO:0000256" key="1">
    <source>
        <dbReference type="ARBA" id="ARBA00006068"/>
    </source>
</evidence>
<keyword evidence="3" id="KW-0472">Membrane</keyword>
<accession>A0A133KUF3</accession>
<feature type="region of interest" description="Disordered" evidence="2">
    <location>
        <begin position="367"/>
        <end position="413"/>
    </location>
</feature>